<keyword evidence="3" id="KW-0479">Metal-binding</keyword>
<keyword evidence="2" id="KW-0949">S-adenosyl-L-methionine</keyword>
<feature type="region of interest" description="Disordered" evidence="6">
    <location>
        <begin position="114"/>
        <end position="147"/>
    </location>
</feature>
<comment type="cofactor">
    <cofactor evidence="1">
        <name>[4Fe-4S] cluster</name>
        <dbReference type="ChEBI" id="CHEBI:49883"/>
    </cofactor>
</comment>
<proteinExistence type="predicted"/>
<dbReference type="PANTHER" id="PTHR43409:SF16">
    <property type="entry name" value="SLR0320 PROTEIN"/>
    <property type="match status" value="1"/>
</dbReference>
<dbReference type="InterPro" id="IPR006158">
    <property type="entry name" value="Cobalamin-bd"/>
</dbReference>
<dbReference type="Pfam" id="PF13311">
    <property type="entry name" value="DUF4080"/>
    <property type="match status" value="1"/>
</dbReference>
<comment type="caution">
    <text evidence="9">The sequence shown here is derived from an EMBL/GenBank/DDBJ whole genome shotgun (WGS) entry which is preliminary data.</text>
</comment>
<organism evidence="9 10">
    <name type="scientific">Candidatus Ozemobacter sibiricus</name>
    <dbReference type="NCBI Taxonomy" id="2268124"/>
    <lineage>
        <taxon>Bacteria</taxon>
        <taxon>Candidatus Ozemobacteria</taxon>
        <taxon>Candidatus Ozemobacterales</taxon>
        <taxon>Candidatus Ozemobacteraceae</taxon>
        <taxon>Candidatus Ozemobacter</taxon>
    </lineage>
</organism>
<dbReference type="SUPFAM" id="SSF102114">
    <property type="entry name" value="Radical SAM enzymes"/>
    <property type="match status" value="1"/>
</dbReference>
<evidence type="ECO:0000256" key="2">
    <source>
        <dbReference type="ARBA" id="ARBA00022691"/>
    </source>
</evidence>
<evidence type="ECO:0000256" key="6">
    <source>
        <dbReference type="SAM" id="MobiDB-lite"/>
    </source>
</evidence>
<reference evidence="9 10" key="1">
    <citation type="submission" date="2018-05" db="EMBL/GenBank/DDBJ databases">
        <title>A metagenomic window into the 2 km-deep terrestrial subsurface aquifer revealed taxonomically and functionally diverse microbial community comprising novel uncultured bacterial lineages.</title>
        <authorList>
            <person name="Kadnikov V.V."/>
            <person name="Mardanov A.V."/>
            <person name="Beletsky A.V."/>
            <person name="Banks D."/>
            <person name="Pimenov N.V."/>
            <person name="Frank Y.A."/>
            <person name="Karnachuk O.V."/>
            <person name="Ravin N.V."/>
        </authorList>
    </citation>
    <scope>NUCLEOTIDE SEQUENCE [LARGE SCALE GENOMIC DNA]</scope>
    <source>
        <strain evidence="9">BY5</strain>
    </source>
</reference>
<dbReference type="InterPro" id="IPR007197">
    <property type="entry name" value="rSAM"/>
</dbReference>
<evidence type="ECO:0000313" key="9">
    <source>
        <dbReference type="EMBL" id="RCK77844.1"/>
    </source>
</evidence>
<gene>
    <name evidence="9" type="ORF">OZSIB_2613</name>
</gene>
<feature type="domain" description="Radical SAM core" evidence="8">
    <location>
        <begin position="167"/>
        <end position="399"/>
    </location>
</feature>
<dbReference type="AlphaFoldDB" id="A0A367ZIB8"/>
<dbReference type="Proteomes" id="UP000252355">
    <property type="component" value="Unassembled WGS sequence"/>
</dbReference>
<accession>A0A367ZIB8</accession>
<protein>
    <submittedName>
        <fullName evidence="9">Fe-S oxidoreductase</fullName>
    </submittedName>
</protein>
<evidence type="ECO:0000256" key="5">
    <source>
        <dbReference type="ARBA" id="ARBA00023014"/>
    </source>
</evidence>
<dbReference type="PROSITE" id="PS51918">
    <property type="entry name" value="RADICAL_SAM"/>
    <property type="match status" value="1"/>
</dbReference>
<evidence type="ECO:0000256" key="4">
    <source>
        <dbReference type="ARBA" id="ARBA00023004"/>
    </source>
</evidence>
<dbReference type="InterPro" id="IPR051198">
    <property type="entry name" value="BchE-like"/>
</dbReference>
<dbReference type="CDD" id="cd02068">
    <property type="entry name" value="radical_SAM_B12_BD"/>
    <property type="match status" value="1"/>
</dbReference>
<dbReference type="InterPro" id="IPR023404">
    <property type="entry name" value="rSAM_horseshoe"/>
</dbReference>
<dbReference type="InterPro" id="IPR025288">
    <property type="entry name" value="DUF4080"/>
</dbReference>
<evidence type="ECO:0000256" key="1">
    <source>
        <dbReference type="ARBA" id="ARBA00001966"/>
    </source>
</evidence>
<dbReference type="EMBL" id="QOQW01000032">
    <property type="protein sequence ID" value="RCK77844.1"/>
    <property type="molecule type" value="Genomic_DNA"/>
</dbReference>
<dbReference type="Pfam" id="PF04055">
    <property type="entry name" value="Radical_SAM"/>
    <property type="match status" value="1"/>
</dbReference>
<dbReference type="GO" id="GO:0005829">
    <property type="term" value="C:cytosol"/>
    <property type="evidence" value="ECO:0007669"/>
    <property type="project" value="TreeGrafter"/>
</dbReference>
<dbReference type="Gene3D" id="3.80.30.20">
    <property type="entry name" value="tm_1862 like domain"/>
    <property type="match status" value="1"/>
</dbReference>
<dbReference type="InterPro" id="IPR006638">
    <property type="entry name" value="Elp3/MiaA/NifB-like_rSAM"/>
</dbReference>
<feature type="domain" description="B12-binding" evidence="7">
    <location>
        <begin position="1"/>
        <end position="108"/>
    </location>
</feature>
<evidence type="ECO:0000313" key="10">
    <source>
        <dbReference type="Proteomes" id="UP000252355"/>
    </source>
</evidence>
<keyword evidence="5" id="KW-0411">Iron-sulfur</keyword>
<evidence type="ECO:0000259" key="8">
    <source>
        <dbReference type="PROSITE" id="PS51918"/>
    </source>
</evidence>
<keyword evidence="4" id="KW-0408">Iron</keyword>
<dbReference type="PROSITE" id="PS51332">
    <property type="entry name" value="B12_BINDING"/>
    <property type="match status" value="1"/>
</dbReference>
<dbReference type="SMART" id="SM00729">
    <property type="entry name" value="Elp3"/>
    <property type="match status" value="1"/>
</dbReference>
<dbReference type="InterPro" id="IPR058240">
    <property type="entry name" value="rSAM_sf"/>
</dbReference>
<dbReference type="GO" id="GO:0046872">
    <property type="term" value="F:metal ion binding"/>
    <property type="evidence" value="ECO:0007669"/>
    <property type="project" value="UniProtKB-KW"/>
</dbReference>
<name>A0A367ZIB8_9BACT</name>
<dbReference type="GO" id="GO:0031419">
    <property type="term" value="F:cobalamin binding"/>
    <property type="evidence" value="ECO:0007669"/>
    <property type="project" value="InterPro"/>
</dbReference>
<dbReference type="SFLD" id="SFLDS00029">
    <property type="entry name" value="Radical_SAM"/>
    <property type="match status" value="1"/>
</dbReference>
<dbReference type="Pfam" id="PF02310">
    <property type="entry name" value="B12-binding"/>
    <property type="match status" value="1"/>
</dbReference>
<dbReference type="Gene3D" id="3.40.50.280">
    <property type="entry name" value="Cobalamin-binding domain"/>
    <property type="match status" value="1"/>
</dbReference>
<sequence length="635" mass="70187">MPGRPPLTRLDLDMNRGFDALAQELILLRPTVAAFASYIWSQPLAVALAGALKAAFPEVCIIFGGPEASFGAPDLLQNHPWIDLVIKGEGEVTFEEVLLRVLAREDCAGIPGVVRRLGPPSAPPPPSGSRSPSSTEQGAPTWVMEPDRPPIQTLDSIPSPFQSGLYGKGHGFTYYESTRGCPYRCAYCLSSVLGPLRSFSLDRVKADLDWFFASDFTQVRFADRTFNQDPARAAAIIEHILRGNTRQIGFHFELKADTLDERLIDLLGEAPPDLFHLEIGVQSTHHPTLAAVDRRSDLSRLRENVIRLRERTRCHVHLDLLAGLPQEDLPAFRRTLDDAFRMRPSTIQVGLVKVLKGTALATAARRGDLAHAPQPPYAVVRTRWLDPAEVVRIQDIGKLVEGIHNPGRFSASLAFLIREAYNNSPSSFYEALADFWRKSGRPFYQFGPEAVAEGLRTFVAAQPEVTDQHRRAFEALLAHEARLAQKVPSGPPGPRPAFPAPTRSPTWRLAPGLRIFWYPTDPLALLATSTAQVPPQERPRSWAASCHPAPVVYQYETDLSRPPRTIALDLPLRERLVLAFIDLDLAPESFSAAAQLVGQGETPPQEWTQALDVVKEKGFVWNVQRLPKSSRSAGG</sequence>
<dbReference type="GO" id="GO:0051536">
    <property type="term" value="F:iron-sulfur cluster binding"/>
    <property type="evidence" value="ECO:0007669"/>
    <property type="project" value="UniProtKB-KW"/>
</dbReference>
<evidence type="ECO:0000256" key="3">
    <source>
        <dbReference type="ARBA" id="ARBA00022723"/>
    </source>
</evidence>
<dbReference type="PANTHER" id="PTHR43409">
    <property type="entry name" value="ANAEROBIC MAGNESIUM-PROTOPORPHYRIN IX MONOMETHYL ESTER CYCLASE-RELATED"/>
    <property type="match status" value="1"/>
</dbReference>
<dbReference type="SFLD" id="SFLDG01082">
    <property type="entry name" value="B12-binding_domain_containing"/>
    <property type="match status" value="1"/>
</dbReference>
<evidence type="ECO:0000259" key="7">
    <source>
        <dbReference type="PROSITE" id="PS51332"/>
    </source>
</evidence>
<dbReference type="GO" id="GO:0003824">
    <property type="term" value="F:catalytic activity"/>
    <property type="evidence" value="ECO:0007669"/>
    <property type="project" value="InterPro"/>
</dbReference>